<evidence type="ECO:0000313" key="4">
    <source>
        <dbReference type="Proteomes" id="UP000001194"/>
    </source>
</evidence>
<accession>B0DY97</accession>
<reference evidence="3 4" key="1">
    <citation type="journal article" date="2008" name="Nature">
        <title>The genome of Laccaria bicolor provides insights into mycorrhizal symbiosis.</title>
        <authorList>
            <person name="Martin F."/>
            <person name="Aerts A."/>
            <person name="Ahren D."/>
            <person name="Brun A."/>
            <person name="Danchin E.G.J."/>
            <person name="Duchaussoy F."/>
            <person name="Gibon J."/>
            <person name="Kohler A."/>
            <person name="Lindquist E."/>
            <person name="Pereda V."/>
            <person name="Salamov A."/>
            <person name="Shapiro H.J."/>
            <person name="Wuyts J."/>
            <person name="Blaudez D."/>
            <person name="Buee M."/>
            <person name="Brokstein P."/>
            <person name="Canbaeck B."/>
            <person name="Cohen D."/>
            <person name="Courty P.E."/>
            <person name="Coutinho P.M."/>
            <person name="Delaruelle C."/>
            <person name="Detter J.C."/>
            <person name="Deveau A."/>
            <person name="DiFazio S."/>
            <person name="Duplessis S."/>
            <person name="Fraissinet-Tachet L."/>
            <person name="Lucic E."/>
            <person name="Frey-Klett P."/>
            <person name="Fourrey C."/>
            <person name="Feussner I."/>
            <person name="Gay G."/>
            <person name="Grimwood J."/>
            <person name="Hoegger P.J."/>
            <person name="Jain P."/>
            <person name="Kilaru S."/>
            <person name="Labbe J."/>
            <person name="Lin Y.C."/>
            <person name="Legue V."/>
            <person name="Le Tacon F."/>
            <person name="Marmeisse R."/>
            <person name="Melayah D."/>
            <person name="Montanini B."/>
            <person name="Muratet M."/>
            <person name="Nehls U."/>
            <person name="Niculita-Hirzel H."/>
            <person name="Oudot-Le Secq M.P."/>
            <person name="Peter M."/>
            <person name="Quesneville H."/>
            <person name="Rajashekar B."/>
            <person name="Reich M."/>
            <person name="Rouhier N."/>
            <person name="Schmutz J."/>
            <person name="Yin T."/>
            <person name="Chalot M."/>
            <person name="Henrissat B."/>
            <person name="Kuees U."/>
            <person name="Lucas S."/>
            <person name="Van de Peer Y."/>
            <person name="Podila G.K."/>
            <person name="Polle A."/>
            <person name="Pukkila P.J."/>
            <person name="Richardson P.M."/>
            <person name="Rouze P."/>
            <person name="Sanders I.R."/>
            <person name="Stajich J.E."/>
            <person name="Tunlid A."/>
            <person name="Tuskan G."/>
            <person name="Grigoriev I.V."/>
        </authorList>
    </citation>
    <scope>NUCLEOTIDE SEQUENCE [LARGE SCALE GENOMIC DNA]</scope>
    <source>
        <strain evidence="4">S238N-H82 / ATCC MYA-4686</strain>
    </source>
</reference>
<name>B0DY97_LACBS</name>
<dbReference type="InterPro" id="IPR040521">
    <property type="entry name" value="KDZ"/>
</dbReference>
<proteinExistence type="predicted"/>
<dbReference type="Pfam" id="PF18758">
    <property type="entry name" value="KDZ"/>
    <property type="match status" value="1"/>
</dbReference>
<dbReference type="KEGG" id="lbc:LACBIDRAFT_334158"/>
<feature type="domain" description="CxC2-like cysteine cluster KDZ transposase-associated" evidence="2">
    <location>
        <begin position="654"/>
        <end position="758"/>
    </location>
</feature>
<feature type="region of interest" description="Disordered" evidence="1">
    <location>
        <begin position="116"/>
        <end position="139"/>
    </location>
</feature>
<dbReference type="HOGENOM" id="CLU_003703_13_0_1"/>
<dbReference type="RefSeq" id="XP_001888955.1">
    <property type="nucleotide sequence ID" value="XM_001888920.1"/>
</dbReference>
<dbReference type="Proteomes" id="UP000001194">
    <property type="component" value="Unassembled WGS sequence"/>
</dbReference>
<dbReference type="GeneID" id="6084621"/>
<dbReference type="EMBL" id="DS547150">
    <property type="protein sequence ID" value="EDR00396.1"/>
    <property type="molecule type" value="Genomic_DNA"/>
</dbReference>
<dbReference type="InterPro" id="IPR041457">
    <property type="entry name" value="CxC2_KDZ-assoc"/>
</dbReference>
<evidence type="ECO:0000313" key="3">
    <source>
        <dbReference type="EMBL" id="EDR00396.1"/>
    </source>
</evidence>
<evidence type="ECO:0000259" key="2">
    <source>
        <dbReference type="Pfam" id="PF18803"/>
    </source>
</evidence>
<protein>
    <submittedName>
        <fullName evidence="3">Predicted protein</fullName>
    </submittedName>
</protein>
<keyword evidence="4" id="KW-1185">Reference proteome</keyword>
<dbReference type="Pfam" id="PF18803">
    <property type="entry name" value="CxC2"/>
    <property type="match status" value="1"/>
</dbReference>
<organism evidence="4">
    <name type="scientific">Laccaria bicolor (strain S238N-H82 / ATCC MYA-4686)</name>
    <name type="common">Bicoloured deceiver</name>
    <name type="synonym">Laccaria laccata var. bicolor</name>
    <dbReference type="NCBI Taxonomy" id="486041"/>
    <lineage>
        <taxon>Eukaryota</taxon>
        <taxon>Fungi</taxon>
        <taxon>Dikarya</taxon>
        <taxon>Basidiomycota</taxon>
        <taxon>Agaricomycotina</taxon>
        <taxon>Agaricomycetes</taxon>
        <taxon>Agaricomycetidae</taxon>
        <taxon>Agaricales</taxon>
        <taxon>Agaricineae</taxon>
        <taxon>Hydnangiaceae</taxon>
        <taxon>Laccaria</taxon>
    </lineage>
</organism>
<gene>
    <name evidence="3" type="ORF">LACBIDRAFT_334158</name>
</gene>
<sequence>MGSLELLNTPQHLNMIFTSGESEFSGLPFGIFLSFLGYELPMKKGKYQTEVKCIHVWSCLSLNSIIVVPTSPMGRPRLYNTPEERREAHRRSSRVFYHNNRSALCKTRRRQYRKKVKTNQDVLNPSEPENGPGPGEFHNEITRRGLHKVLFCSLERKAFVEERRMHLVNVTNGSPFGYVDKIVKACIRAPDGAIGLLTEAEHMWEQSLSQICDALAEILQDYGCSEEYRMANETANEYRNLLTLLEDVHASAVVQIPSQFEDGLLIYCLNYVNVHLLTHPRIRVIVYYTVAATKLRFGGYFYNRPLALHTYLNAEDCFLTLGERRRKMEMERKKLIIEPTPRAPSASDVKCALKAKQDRVLRLLRPSFASAISEGEAEEYLKKAYLVWFLRFPEVEPEIKVEEAFKDNPNYEAHIIKAREKLLRTKLGWSTFLFPSRASKPDLEEGATTQWEKELNAAIQEILDELPTVWNPDKDVTFIKLEHIVVLSRALDLASNYVVIRDTDLGEGDIAIPQARTVTLSANHRRIQQTPRSPQKSCRFAQPAPCYHWNPSPQYDLQELDESFQHAHIAGSTSAQASDVAAKVASKRYPTSDAPLQEWSGKTKEDPGFREEFLLEMLRLEGRGDSRQGTSRHKDLPLHIIWKWDNVYFQKISLKAMGLRVQLGHVNSPCVLPVPGHQDFIVLHTNGLHYVAVDFCGCNERIPHRQQLLRCEWFPATVYQPQTCATFQLLNLFHIVTLTGKLSAHEFYKSLEHLTDNLDINVPKTRYRALMRMIRMWRHLKLMKRAGRGNLANGLITTQSGHLAVACPACPIPDVNIPEDWKEAPLELKFLYLLIVALDANFRLKNLMRSSIARDPGLHTGLAYFPDDEPYRKHILKYASQKDISTCSGFKTLAHAETKFSGGMRSTGVGMCICARHEFVRANGVGDLQKGERFCNMDYILLGALAPITLLAVFVSYDIACQFKLKFRDRMAELPKDIQIPDNVSMDWGIPNTKEMGPGSRHDTLDDHFGHHNWRKKVRLGISLHTRLLLAIPEQKRQQKIFEDFSASLRDQEFVPKWTKMVKEWEKDASKPNPYLSVVANASQDDVKRQLLLEEKESLKAGIPQIHDTGPTLFITMGLLVEDTQTLPTHLFLQRGRLSFIGFRNRNIRGQNPNTRASETITRVETKCMALAVKYREARAALFKLIGPGTWENELRELSHKDLTTPDGTEISIEDPNDVIGPDGRQVSKKKRKIIERNLGEGYRSVSWIWMRAPVTGGESDAVLHEAVRIEWAKARARYLRWSEEVQLLKEEMRRVRKTLDWEARQWEGCTESWTVNAAVTEGIKGYATRQAQVRRDLLAHFTRMWDKPLVPVVNDEDSGEAPLTALDPSLEMLVEEED</sequence>
<dbReference type="OrthoDB" id="3235114at2759"/>
<evidence type="ECO:0000256" key="1">
    <source>
        <dbReference type="SAM" id="MobiDB-lite"/>
    </source>
</evidence>
<dbReference type="InParanoid" id="B0DY97"/>